<comment type="cofactor">
    <cofactor evidence="1 12">
        <name>heme</name>
        <dbReference type="ChEBI" id="CHEBI:30413"/>
    </cofactor>
</comment>
<dbReference type="GO" id="GO:0016114">
    <property type="term" value="P:terpenoid biosynthetic process"/>
    <property type="evidence" value="ECO:0007669"/>
    <property type="project" value="UniProtKB-ARBA"/>
</dbReference>
<dbReference type="GO" id="GO:0005506">
    <property type="term" value="F:iron ion binding"/>
    <property type="evidence" value="ECO:0007669"/>
    <property type="project" value="InterPro"/>
</dbReference>
<dbReference type="InterPro" id="IPR001128">
    <property type="entry name" value="Cyt_P450"/>
</dbReference>
<evidence type="ECO:0000256" key="11">
    <source>
        <dbReference type="ARBA" id="ARBA00023136"/>
    </source>
</evidence>
<dbReference type="PANTHER" id="PTHR47955">
    <property type="entry name" value="CYTOCHROME P450 FAMILY 71 PROTEIN"/>
    <property type="match status" value="1"/>
</dbReference>
<reference evidence="15" key="1">
    <citation type="journal article" date="2014" name="PLoS ONE">
        <title>Computational identification and systematic classification of novel Cytochrome P450 genes in Salvia miltiorrhiza.</title>
        <authorList>
            <person name="Chen H."/>
            <person name="Wu B."/>
            <person name="Nelson D.R."/>
            <person name="Wu K."/>
            <person name="Liu C."/>
        </authorList>
    </citation>
    <scope>NUCLEOTIDE SEQUENCE</scope>
</reference>
<evidence type="ECO:0000256" key="7">
    <source>
        <dbReference type="ARBA" id="ARBA00022989"/>
    </source>
</evidence>
<evidence type="ECO:0000256" key="12">
    <source>
        <dbReference type="PIRSR" id="PIRSR602401-1"/>
    </source>
</evidence>
<comment type="similarity">
    <text evidence="3 13">Belongs to the cytochrome P450 family.</text>
</comment>
<dbReference type="Pfam" id="PF00067">
    <property type="entry name" value="p450"/>
    <property type="match status" value="1"/>
</dbReference>
<keyword evidence="10 13" id="KW-0503">Monooxygenase</keyword>
<accession>A0A0B4VST1</accession>
<evidence type="ECO:0000256" key="5">
    <source>
        <dbReference type="ARBA" id="ARBA00022692"/>
    </source>
</evidence>
<organism evidence="15">
    <name type="scientific">Salvia miltiorrhiza</name>
    <name type="common">Chinese sage</name>
    <dbReference type="NCBI Taxonomy" id="226208"/>
    <lineage>
        <taxon>Eukaryota</taxon>
        <taxon>Viridiplantae</taxon>
        <taxon>Streptophyta</taxon>
        <taxon>Embryophyta</taxon>
        <taxon>Tracheophyta</taxon>
        <taxon>Spermatophyta</taxon>
        <taxon>Magnoliopsida</taxon>
        <taxon>eudicotyledons</taxon>
        <taxon>Gunneridae</taxon>
        <taxon>Pentapetalae</taxon>
        <taxon>asterids</taxon>
        <taxon>lamiids</taxon>
        <taxon>Lamiales</taxon>
        <taxon>Lamiaceae</taxon>
        <taxon>Nepetoideae</taxon>
        <taxon>Mentheae</taxon>
        <taxon>Salviinae</taxon>
        <taxon>Salvia</taxon>
        <taxon>Salvia incertae sedis</taxon>
    </lineage>
</organism>
<feature type="chain" id="PRO_5002096633" evidence="14">
    <location>
        <begin position="22"/>
        <end position="499"/>
    </location>
</feature>
<keyword evidence="4 12" id="KW-0349">Heme</keyword>
<dbReference type="SUPFAM" id="SSF48264">
    <property type="entry name" value="Cytochrome P450"/>
    <property type="match status" value="1"/>
</dbReference>
<dbReference type="FunFam" id="1.10.630.10:FF:000011">
    <property type="entry name" value="Cytochrome P450 83B1"/>
    <property type="match status" value="1"/>
</dbReference>
<keyword evidence="11" id="KW-0472">Membrane</keyword>
<keyword evidence="5" id="KW-0812">Transmembrane</keyword>
<evidence type="ECO:0000256" key="13">
    <source>
        <dbReference type="RuleBase" id="RU000461"/>
    </source>
</evidence>
<keyword evidence="9 12" id="KW-0408">Iron</keyword>
<evidence type="ECO:0000256" key="9">
    <source>
        <dbReference type="ARBA" id="ARBA00023004"/>
    </source>
</evidence>
<evidence type="ECO:0000256" key="14">
    <source>
        <dbReference type="SAM" id="SignalP"/>
    </source>
</evidence>
<feature type="signal peptide" evidence="14">
    <location>
        <begin position="1"/>
        <end position="21"/>
    </location>
</feature>
<comment type="subcellular location">
    <subcellularLocation>
        <location evidence="2">Membrane</location>
        <topology evidence="2">Single-pass membrane protein</topology>
    </subcellularLocation>
</comment>
<dbReference type="PRINTS" id="PR00463">
    <property type="entry name" value="EP450I"/>
</dbReference>
<proteinExistence type="evidence at transcript level"/>
<keyword evidence="8 13" id="KW-0560">Oxidoreductase</keyword>
<dbReference type="CDD" id="cd11072">
    <property type="entry name" value="CYP71-like"/>
    <property type="match status" value="1"/>
</dbReference>
<dbReference type="GO" id="GO:0016712">
    <property type="term" value="F:oxidoreductase activity, acting on paired donors, with incorporation or reduction of molecular oxygen, reduced flavin or flavoprotein as one donor, and incorporation of one atom of oxygen"/>
    <property type="evidence" value="ECO:0007669"/>
    <property type="project" value="UniProtKB-ARBA"/>
</dbReference>
<evidence type="ECO:0000256" key="3">
    <source>
        <dbReference type="ARBA" id="ARBA00010617"/>
    </source>
</evidence>
<evidence type="ECO:0000313" key="15">
    <source>
        <dbReference type="EMBL" id="AJD25153.1"/>
    </source>
</evidence>
<dbReference type="AlphaFoldDB" id="A0A0B4VST1"/>
<dbReference type="InterPro" id="IPR017972">
    <property type="entry name" value="Cyt_P450_CS"/>
</dbReference>
<dbReference type="EMBL" id="KP337659">
    <property type="protein sequence ID" value="AJD25153.1"/>
    <property type="molecule type" value="mRNA"/>
</dbReference>
<dbReference type="Gene3D" id="1.10.630.10">
    <property type="entry name" value="Cytochrome P450"/>
    <property type="match status" value="1"/>
</dbReference>
<evidence type="ECO:0000256" key="1">
    <source>
        <dbReference type="ARBA" id="ARBA00001971"/>
    </source>
</evidence>
<keyword evidence="14" id="KW-0732">Signal</keyword>
<dbReference type="GO" id="GO:0016020">
    <property type="term" value="C:membrane"/>
    <property type="evidence" value="ECO:0007669"/>
    <property type="project" value="UniProtKB-SubCell"/>
</dbReference>
<dbReference type="PANTHER" id="PTHR47955:SF22">
    <property type="entry name" value="CYTOCHROME P450 83B1-LIKE"/>
    <property type="match status" value="1"/>
</dbReference>
<feature type="binding site" description="axial binding residue" evidence="12">
    <location>
        <position position="440"/>
    </location>
    <ligand>
        <name>heme</name>
        <dbReference type="ChEBI" id="CHEBI:30413"/>
    </ligand>
    <ligandPart>
        <name>Fe</name>
        <dbReference type="ChEBI" id="CHEBI:18248"/>
    </ligandPart>
</feature>
<dbReference type="InterPro" id="IPR002401">
    <property type="entry name" value="Cyt_P450_E_grp-I"/>
</dbReference>
<name>A0A0B4VST1_SALMI</name>
<evidence type="ECO:0000256" key="6">
    <source>
        <dbReference type="ARBA" id="ARBA00022723"/>
    </source>
</evidence>
<evidence type="ECO:0000256" key="10">
    <source>
        <dbReference type="ARBA" id="ARBA00023033"/>
    </source>
</evidence>
<keyword evidence="6 12" id="KW-0479">Metal-binding</keyword>
<sequence>MSLVLLLALPIIPMIIFYFQTQNPKHANKPHPPGPPRLPFIGNLHHFDGRSPHTYLRRLSEKYGPVTSLKLGFRRVVVISSADAVKEIIKSHDAVFSSRPALATVRRLTYNYLDVAFSPYNDAWREMRKISTIHLFSAKQVQSFRPVFKDEVAKMMGKIARDAASSAVADLSETMMSLSSNTICRVAFGKSYGDERYGKSRFHDLLRDTQPLLGGFFMADYLPSLRWIDNLSGMAAKLDKIFKDMDAFCEEVIEEHMKPNRPKSMEGDIIDVMLRMKRDGSASFDITLDHIKALLVGIIIGGSDGTATALEWALTALMKKPSSMKKVQAEIRQLAGKKEMIDEEDIEKLPYLRAVVKETLRLFPPGPLLLPRETIKKCSINGYEIEGGTMVYINAWAIARDPTTWENADEFLPERFLAAEIDVRGQNPKVIPFGFGRRGCPGIGMGMSAIELALANVLHKFEWELPHGMKEEDIDFDSEPGFGLHKKNALRLVPKLVFA</sequence>
<evidence type="ECO:0000256" key="8">
    <source>
        <dbReference type="ARBA" id="ARBA00023002"/>
    </source>
</evidence>
<evidence type="ECO:0000256" key="4">
    <source>
        <dbReference type="ARBA" id="ARBA00022617"/>
    </source>
</evidence>
<dbReference type="PRINTS" id="PR00385">
    <property type="entry name" value="P450"/>
</dbReference>
<keyword evidence="7" id="KW-1133">Transmembrane helix</keyword>
<protein>
    <submittedName>
        <fullName evidence="15">Cytochrome P450 CYP71AT89</fullName>
    </submittedName>
</protein>
<dbReference type="InterPro" id="IPR036396">
    <property type="entry name" value="Cyt_P450_sf"/>
</dbReference>
<evidence type="ECO:0000256" key="2">
    <source>
        <dbReference type="ARBA" id="ARBA00004167"/>
    </source>
</evidence>
<dbReference type="GO" id="GO:0020037">
    <property type="term" value="F:heme binding"/>
    <property type="evidence" value="ECO:0007669"/>
    <property type="project" value="InterPro"/>
</dbReference>
<dbReference type="PROSITE" id="PS00086">
    <property type="entry name" value="CYTOCHROME_P450"/>
    <property type="match status" value="1"/>
</dbReference>